<feature type="region of interest" description="Disordered" evidence="1">
    <location>
        <begin position="99"/>
        <end position="151"/>
    </location>
</feature>
<accession>A0A4P9ZW05</accession>
<evidence type="ECO:0000313" key="3">
    <source>
        <dbReference type="Proteomes" id="UP000268162"/>
    </source>
</evidence>
<proteinExistence type="predicted"/>
<dbReference type="PANTHER" id="PTHR13507:SF0">
    <property type="entry name" value="PRKR-INTERACTING PROTEIN 1"/>
    <property type="match status" value="1"/>
</dbReference>
<feature type="compositionally biased region" description="Basic and acidic residues" evidence="1">
    <location>
        <begin position="99"/>
        <end position="108"/>
    </location>
</feature>
<feature type="compositionally biased region" description="Polar residues" evidence="1">
    <location>
        <begin position="1"/>
        <end position="13"/>
    </location>
</feature>
<evidence type="ECO:0000256" key="1">
    <source>
        <dbReference type="SAM" id="MobiDB-lite"/>
    </source>
</evidence>
<reference evidence="3" key="1">
    <citation type="journal article" date="2018" name="Nat. Microbiol.">
        <title>Leveraging single-cell genomics to expand the fungal tree of life.</title>
        <authorList>
            <person name="Ahrendt S.R."/>
            <person name="Quandt C.A."/>
            <person name="Ciobanu D."/>
            <person name="Clum A."/>
            <person name="Salamov A."/>
            <person name="Andreopoulos B."/>
            <person name="Cheng J.F."/>
            <person name="Woyke T."/>
            <person name="Pelin A."/>
            <person name="Henrissat B."/>
            <person name="Reynolds N.K."/>
            <person name="Benny G.L."/>
            <person name="Smith M.E."/>
            <person name="James T.Y."/>
            <person name="Grigoriev I.V."/>
        </authorList>
    </citation>
    <scope>NUCLEOTIDE SEQUENCE [LARGE SCALE GENOMIC DNA]</scope>
    <source>
        <strain evidence="3">RSA 468</strain>
    </source>
</reference>
<name>A0A4P9ZW05_9FUNG</name>
<dbReference type="InterPro" id="IPR009548">
    <property type="entry name" value="Prkrip1"/>
</dbReference>
<dbReference type="GO" id="GO:0019901">
    <property type="term" value="F:protein kinase binding"/>
    <property type="evidence" value="ECO:0007669"/>
    <property type="project" value="TreeGrafter"/>
</dbReference>
<gene>
    <name evidence="2" type="ORF">BJ085DRAFT_15811</name>
</gene>
<dbReference type="PANTHER" id="PTHR13507">
    <property type="entry name" value="PRKR-INTERACTING PROTEIN 1"/>
    <property type="match status" value="1"/>
</dbReference>
<dbReference type="GO" id="GO:0004860">
    <property type="term" value="F:protein kinase inhibitor activity"/>
    <property type="evidence" value="ECO:0007669"/>
    <property type="project" value="TreeGrafter"/>
</dbReference>
<dbReference type="STRING" id="215637.A0A4P9ZW05"/>
<sequence length="151" mass="17311">MSHSQPAKANQDATAVKVHPNKLSAVEQQRHELERLLQKADKPVAIPEIRHKALKPPPEIVKNVSGSSAGAGSAEFHIYRNHRRYELSRLELLDQEAAQEREMEEFQRKRQQTQEALEAETAKRRAKRQKRKQNLKKRPVAATPPEQSSKE</sequence>
<dbReference type="AlphaFoldDB" id="A0A4P9ZW05"/>
<feature type="compositionally biased region" description="Basic residues" evidence="1">
    <location>
        <begin position="124"/>
        <end position="139"/>
    </location>
</feature>
<dbReference type="Pfam" id="PF06658">
    <property type="entry name" value="DUF1168"/>
    <property type="match status" value="1"/>
</dbReference>
<dbReference type="GO" id="GO:0003725">
    <property type="term" value="F:double-stranded RNA binding"/>
    <property type="evidence" value="ECO:0007669"/>
    <property type="project" value="InterPro"/>
</dbReference>
<protein>
    <submittedName>
        <fullName evidence="2">Uncharacterized protein</fullName>
    </submittedName>
</protein>
<keyword evidence="3" id="KW-1185">Reference proteome</keyword>
<organism evidence="2 3">
    <name type="scientific">Dimargaris cristalligena</name>
    <dbReference type="NCBI Taxonomy" id="215637"/>
    <lineage>
        <taxon>Eukaryota</taxon>
        <taxon>Fungi</taxon>
        <taxon>Fungi incertae sedis</taxon>
        <taxon>Zoopagomycota</taxon>
        <taxon>Kickxellomycotina</taxon>
        <taxon>Dimargaritomycetes</taxon>
        <taxon>Dimargaritales</taxon>
        <taxon>Dimargaritaceae</taxon>
        <taxon>Dimargaris</taxon>
    </lineage>
</organism>
<dbReference type="EMBL" id="ML002586">
    <property type="protein sequence ID" value="RKP36840.1"/>
    <property type="molecule type" value="Genomic_DNA"/>
</dbReference>
<dbReference type="Proteomes" id="UP000268162">
    <property type="component" value="Unassembled WGS sequence"/>
</dbReference>
<evidence type="ECO:0000313" key="2">
    <source>
        <dbReference type="EMBL" id="RKP36840.1"/>
    </source>
</evidence>
<feature type="region of interest" description="Disordered" evidence="1">
    <location>
        <begin position="1"/>
        <end position="21"/>
    </location>
</feature>
<dbReference type="GO" id="GO:0005730">
    <property type="term" value="C:nucleolus"/>
    <property type="evidence" value="ECO:0007669"/>
    <property type="project" value="TreeGrafter"/>
</dbReference>